<evidence type="ECO:0000313" key="4">
    <source>
        <dbReference type="Proteomes" id="UP000824267"/>
    </source>
</evidence>
<proteinExistence type="inferred from homology"/>
<dbReference type="InterPro" id="IPR002347">
    <property type="entry name" value="SDR_fam"/>
</dbReference>
<keyword evidence="2" id="KW-0560">Oxidoreductase</keyword>
<dbReference type="Gene3D" id="3.40.50.720">
    <property type="entry name" value="NAD(P)-binding Rossmann-like Domain"/>
    <property type="match status" value="1"/>
</dbReference>
<dbReference type="PANTHER" id="PTHR44196">
    <property type="entry name" value="DEHYDROGENASE/REDUCTASE SDR FAMILY MEMBER 7B"/>
    <property type="match status" value="1"/>
</dbReference>
<accession>A0A9D1RG48</accession>
<dbReference type="GO" id="GO:0016020">
    <property type="term" value="C:membrane"/>
    <property type="evidence" value="ECO:0007669"/>
    <property type="project" value="TreeGrafter"/>
</dbReference>
<dbReference type="Proteomes" id="UP000824267">
    <property type="component" value="Unassembled WGS sequence"/>
</dbReference>
<comment type="similarity">
    <text evidence="1">Belongs to the short-chain dehydrogenases/reductases (SDR) family.</text>
</comment>
<name>A0A9D1RG48_9BACT</name>
<dbReference type="EMBL" id="DXGG01000060">
    <property type="protein sequence ID" value="HIW86972.1"/>
    <property type="molecule type" value="Genomic_DNA"/>
</dbReference>
<organism evidence="3 4">
    <name type="scientific">Candidatus Onthomorpha intestinigallinarum</name>
    <dbReference type="NCBI Taxonomy" id="2840880"/>
    <lineage>
        <taxon>Bacteria</taxon>
        <taxon>Pseudomonadati</taxon>
        <taxon>Bacteroidota</taxon>
        <taxon>Bacteroidia</taxon>
        <taxon>Bacteroidales</taxon>
        <taxon>Candidatus Onthomorpha</taxon>
    </lineage>
</organism>
<dbReference type="PRINTS" id="PR00081">
    <property type="entry name" value="GDHRDH"/>
</dbReference>
<dbReference type="PANTHER" id="PTHR44196:SF3">
    <property type="entry name" value="SHORT CHAIN DEHYDROGENASE FAMILY PROTEIN"/>
    <property type="match status" value="1"/>
</dbReference>
<reference evidence="3" key="1">
    <citation type="journal article" date="2021" name="PeerJ">
        <title>Extensive microbial diversity within the chicken gut microbiome revealed by metagenomics and culture.</title>
        <authorList>
            <person name="Gilroy R."/>
            <person name="Ravi A."/>
            <person name="Getino M."/>
            <person name="Pursley I."/>
            <person name="Horton D.L."/>
            <person name="Alikhan N.F."/>
            <person name="Baker D."/>
            <person name="Gharbi K."/>
            <person name="Hall N."/>
            <person name="Watson M."/>
            <person name="Adriaenssens E.M."/>
            <person name="Foster-Nyarko E."/>
            <person name="Jarju S."/>
            <person name="Secka A."/>
            <person name="Antonio M."/>
            <person name="Oren A."/>
            <person name="Chaudhuri R.R."/>
            <person name="La Ragione R."/>
            <person name="Hildebrand F."/>
            <person name="Pallen M.J."/>
        </authorList>
    </citation>
    <scope>NUCLEOTIDE SEQUENCE</scope>
    <source>
        <strain evidence="3">Gambia16-930</strain>
    </source>
</reference>
<dbReference type="GO" id="GO:0016491">
    <property type="term" value="F:oxidoreductase activity"/>
    <property type="evidence" value="ECO:0007669"/>
    <property type="project" value="UniProtKB-KW"/>
</dbReference>
<dbReference type="Pfam" id="PF00106">
    <property type="entry name" value="adh_short"/>
    <property type="match status" value="1"/>
</dbReference>
<comment type="caution">
    <text evidence="3">The sequence shown here is derived from an EMBL/GenBank/DDBJ whole genome shotgun (WGS) entry which is preliminary data.</text>
</comment>
<evidence type="ECO:0000256" key="1">
    <source>
        <dbReference type="ARBA" id="ARBA00006484"/>
    </source>
</evidence>
<evidence type="ECO:0000313" key="3">
    <source>
        <dbReference type="EMBL" id="HIW86972.1"/>
    </source>
</evidence>
<reference evidence="3" key="2">
    <citation type="submission" date="2021-04" db="EMBL/GenBank/DDBJ databases">
        <authorList>
            <person name="Gilroy R."/>
        </authorList>
    </citation>
    <scope>NUCLEOTIDE SEQUENCE</scope>
    <source>
        <strain evidence="3">Gambia16-930</strain>
    </source>
</reference>
<dbReference type="AlphaFoldDB" id="A0A9D1RG48"/>
<dbReference type="InterPro" id="IPR036291">
    <property type="entry name" value="NAD(P)-bd_dom_sf"/>
</dbReference>
<evidence type="ECO:0000256" key="2">
    <source>
        <dbReference type="ARBA" id="ARBA00023002"/>
    </source>
</evidence>
<gene>
    <name evidence="3" type="ORF">IAC47_01680</name>
</gene>
<sequence>MKKAIITGASSGIGEQVARLLLEEGWQIAVAARRMDRLKELQSNYGPQRVKIMQINVTDEHADDSLVELIGQMGGMNLYFHASGIGFQNYGLDKETELRTVRTNCEGFVRMVDCAFNYFKEHPEQSGHIAVISSIAGTRGLGAAPAYSATKAMQNTYLQALVQLSNMMKYNIRFTDIRPGFVATDLLNDNRHYPMLMKRERVAKLIVKAIKSKKRVAVIDFRYAIMVFLWRLIPSCIWERLPVRN</sequence>
<protein>
    <submittedName>
        <fullName evidence="3">SDR family NAD(P)-dependent oxidoreductase</fullName>
    </submittedName>
</protein>
<dbReference type="SUPFAM" id="SSF51735">
    <property type="entry name" value="NAD(P)-binding Rossmann-fold domains"/>
    <property type="match status" value="1"/>
</dbReference>